<protein>
    <submittedName>
        <fullName evidence="1">Uncharacterized protein</fullName>
    </submittedName>
</protein>
<sequence>MRTYARIQDRQVVELLSTDDDIATLFHPSLRWVDVTDQPGVTVGWLHDGRAATAPVVTAPEALPTIDELRLAFAQLEARLRRLAGE</sequence>
<name>A0A0D6P579_9PROT</name>
<comment type="caution">
    <text evidence="1">The sequence shown here is derived from an EMBL/GenBank/DDBJ whole genome shotgun (WGS) entry which is preliminary data.</text>
</comment>
<organism evidence="1 2">
    <name type="scientific">Acidisphaera rubrifaciens HS-AP3</name>
    <dbReference type="NCBI Taxonomy" id="1231350"/>
    <lineage>
        <taxon>Bacteria</taxon>
        <taxon>Pseudomonadati</taxon>
        <taxon>Pseudomonadota</taxon>
        <taxon>Alphaproteobacteria</taxon>
        <taxon>Acetobacterales</taxon>
        <taxon>Acetobacteraceae</taxon>
        <taxon>Acidisphaera</taxon>
    </lineage>
</organism>
<accession>A0A0D6P579</accession>
<dbReference type="OrthoDB" id="5465054at2"/>
<reference evidence="1 2" key="1">
    <citation type="submission" date="2012-11" db="EMBL/GenBank/DDBJ databases">
        <title>Whole genome sequence of Acidisphaera rubrifaciens HS-AP3.</title>
        <authorList>
            <person name="Azuma Y."/>
            <person name="Higashiura N."/>
            <person name="Hirakawa H."/>
            <person name="Matsushita K."/>
        </authorList>
    </citation>
    <scope>NUCLEOTIDE SEQUENCE [LARGE SCALE GENOMIC DNA]</scope>
    <source>
        <strain evidence="1 2">HS-AP3</strain>
    </source>
</reference>
<proteinExistence type="predicted"/>
<dbReference type="EMBL" id="BANB01000086">
    <property type="protein sequence ID" value="GAN76348.1"/>
    <property type="molecule type" value="Genomic_DNA"/>
</dbReference>
<keyword evidence="2" id="KW-1185">Reference proteome</keyword>
<evidence type="ECO:0000313" key="1">
    <source>
        <dbReference type="EMBL" id="GAN76348.1"/>
    </source>
</evidence>
<dbReference type="Proteomes" id="UP000032680">
    <property type="component" value="Unassembled WGS sequence"/>
</dbReference>
<dbReference type="RefSeq" id="WP_048860152.1">
    <property type="nucleotide sequence ID" value="NZ_BANB01000086.1"/>
</dbReference>
<dbReference type="AlphaFoldDB" id="A0A0D6P579"/>
<evidence type="ECO:0000313" key="2">
    <source>
        <dbReference type="Proteomes" id="UP000032680"/>
    </source>
</evidence>
<gene>
    <name evidence="1" type="ORF">Asru_0086_24</name>
</gene>